<dbReference type="AlphaFoldDB" id="A0A097ENX2"/>
<proteinExistence type="predicted"/>
<sequence length="360" mass="42771">MFSNDYTVALIGEVPESIRQQLDCQIASFPNMQENEIHLSYNGIDAVIVTADDEKSLVRIVSDIRSNVDTYLLPVFCIDNEYEKYVDKKYTDFKSLKEYISLTKHEFMPLESQEHLKTRAQREWRFRLLTYLFTRKIHNQSLNVFIDKETFRYPLIEIFSEEKNHSLDWLTELESSNFIEVKNQSYKEVLKEGSLEEIKICDYQITDQAEHFIRTNVDYALSVFDNINYVIPDFFYTLLEWNSNMQYRNKEFYFSLIHITFLKDWDVKQIDDLAKGVKNILRKTDLLTRVSEKDIWIWLPNTSKENSIIVLDRIKNIKISKNIYDEDIHASDIAKIKSFFSIDLGKIDNAEQKIKEISFN</sequence>
<protein>
    <submittedName>
        <fullName evidence="1">Uncharacterized protein</fullName>
    </submittedName>
</protein>
<accession>A0A097ENX2</accession>
<dbReference type="OrthoDB" id="8432393at2"/>
<evidence type="ECO:0000313" key="2">
    <source>
        <dbReference type="Proteomes" id="UP000029672"/>
    </source>
</evidence>
<dbReference type="STRING" id="1547445.LO80_04270"/>
<dbReference type="RefSeq" id="WP_040008855.1">
    <property type="nucleotide sequence ID" value="NZ_CP009574.1"/>
</dbReference>
<evidence type="ECO:0000313" key="1">
    <source>
        <dbReference type="EMBL" id="AIT09259.1"/>
    </source>
</evidence>
<dbReference type="eggNOG" id="COG3706">
    <property type="taxonomic scope" value="Bacteria"/>
</dbReference>
<dbReference type="HOGENOM" id="CLU_768929_0_0_6"/>
<reference evidence="1 2" key="1">
    <citation type="submission" date="2014-10" db="EMBL/GenBank/DDBJ databases">
        <title>Whole genome sequence of Francisella endociliophora strain FSC1006, isolated from a laboratory culture of the marine ciliate Euplotes raikovi.</title>
        <authorList>
            <person name="Granberg M."/>
            <person name="Backman S."/>
            <person name="Lundmark E."/>
            <person name="Nilsson E."/>
            <person name="Karlsson E."/>
            <person name="Thelaus J."/>
            <person name="Ohrman C."/>
            <person name="Larkeryd A."/>
            <person name="Stenberg P."/>
        </authorList>
    </citation>
    <scope>NUCLEOTIDE SEQUENCE [LARGE SCALE GENOMIC DNA]</scope>
    <source>
        <strain evidence="1 2">FSC1006</strain>
    </source>
</reference>
<dbReference type="EMBL" id="CP009574">
    <property type="protein sequence ID" value="AIT09259.1"/>
    <property type="molecule type" value="Genomic_DNA"/>
</dbReference>
<name>A0A097ENX2_9GAMM</name>
<keyword evidence="2" id="KW-1185">Reference proteome</keyword>
<dbReference type="Proteomes" id="UP000029672">
    <property type="component" value="Chromosome"/>
</dbReference>
<gene>
    <name evidence="1" type="ORF">LO80_04270</name>
</gene>
<dbReference type="KEGG" id="frf:LO80_04270"/>
<organism evidence="1 2">
    <name type="scientific">Candidatus Francisella endociliophora</name>
    <dbReference type="NCBI Taxonomy" id="653937"/>
    <lineage>
        <taxon>Bacteria</taxon>
        <taxon>Pseudomonadati</taxon>
        <taxon>Pseudomonadota</taxon>
        <taxon>Gammaproteobacteria</taxon>
        <taxon>Thiotrichales</taxon>
        <taxon>Francisellaceae</taxon>
        <taxon>Francisella</taxon>
    </lineage>
</organism>